<organism evidence="1 2">
    <name type="scientific">Pseudomonas phage Riah</name>
    <dbReference type="NCBI Taxonomy" id="3075860"/>
    <lineage>
        <taxon>Viruses</taxon>
        <taxon>Duplodnaviria</taxon>
        <taxon>Heunggongvirae</taxon>
        <taxon>Uroviricota</taxon>
        <taxon>Caudoviricetes</taxon>
    </lineage>
</organism>
<dbReference type="Pfam" id="PF02924">
    <property type="entry name" value="HDPD"/>
    <property type="match status" value="1"/>
</dbReference>
<reference evidence="1" key="1">
    <citation type="submission" date="2023-07" db="EMBL/GenBank/DDBJ databases">
        <title>Prophages of P. aeruginosa: insights into their role through their activity, abundance and persistence.</title>
        <authorList>
            <person name="Kyrkou I."/>
        </authorList>
    </citation>
    <scope>NUCLEOTIDE SEQUENCE</scope>
</reference>
<dbReference type="EMBL" id="OR351070">
    <property type="protein sequence ID" value="WNL50601.1"/>
    <property type="molecule type" value="Genomic_DNA"/>
</dbReference>
<evidence type="ECO:0000313" key="1">
    <source>
        <dbReference type="EMBL" id="WNL50601.1"/>
    </source>
</evidence>
<proteinExistence type="predicted"/>
<name>A0AAX4B1T8_9CAUD</name>
<evidence type="ECO:0000313" key="2">
    <source>
        <dbReference type="Proteomes" id="UP001432215"/>
    </source>
</evidence>
<sequence length="120" mass="12343">MMTKTEGFHAGEFLLSEGAGSISREQVTLAATAKALPAGQVLGIVTASGQYAPYDDAATDGTEVAVAILYAPKPASPDPQAVTVIARLAEVIDVALTGLNDAARGDLKTRNIIVRTGTPY</sequence>
<dbReference type="InterPro" id="IPR004195">
    <property type="entry name" value="Head_decoration_D"/>
</dbReference>
<dbReference type="Proteomes" id="UP001432215">
    <property type="component" value="Segment"/>
</dbReference>
<accession>A0AAX4B1T8</accession>
<protein>
    <submittedName>
        <fullName evidence="1">Head decoration protein</fullName>
    </submittedName>
</protein>